<feature type="region of interest" description="Disordered" evidence="1">
    <location>
        <begin position="14"/>
        <end position="43"/>
    </location>
</feature>
<dbReference type="Proteomes" id="UP001500945">
    <property type="component" value="Unassembled WGS sequence"/>
</dbReference>
<dbReference type="Gene3D" id="1.50.10.10">
    <property type="match status" value="1"/>
</dbReference>
<comment type="caution">
    <text evidence="2">The sequence shown here is derived from an EMBL/GenBank/DDBJ whole genome shotgun (WGS) entry which is preliminary data.</text>
</comment>
<proteinExistence type="predicted"/>
<evidence type="ECO:0008006" key="4">
    <source>
        <dbReference type="Google" id="ProtNLM"/>
    </source>
</evidence>
<gene>
    <name evidence="2" type="ORF">GCM10023168_09260</name>
</gene>
<keyword evidence="3" id="KW-1185">Reference proteome</keyword>
<evidence type="ECO:0000313" key="2">
    <source>
        <dbReference type="EMBL" id="GAA4400477.1"/>
    </source>
</evidence>
<dbReference type="InterPro" id="IPR008928">
    <property type="entry name" value="6-hairpin_glycosidase_sf"/>
</dbReference>
<protein>
    <recommendedName>
        <fullName evidence="4">Glycoside hydrolase family 15</fullName>
    </recommendedName>
</protein>
<dbReference type="PANTHER" id="PTHR31616:SF0">
    <property type="entry name" value="GLUCAN 1,4-ALPHA-GLUCOSIDASE"/>
    <property type="match status" value="1"/>
</dbReference>
<organism evidence="2 3">
    <name type="scientific">Fodinibacter luteus</name>
    <dbReference type="NCBI Taxonomy" id="552064"/>
    <lineage>
        <taxon>Bacteria</taxon>
        <taxon>Bacillati</taxon>
        <taxon>Actinomycetota</taxon>
        <taxon>Actinomycetes</taxon>
        <taxon>Micrococcales</taxon>
        <taxon>Intrasporangiaceae</taxon>
        <taxon>Fodinibacter (ex Wang et al. 2009)</taxon>
    </lineage>
</organism>
<name>A0ABP8K5F6_9MICO</name>
<accession>A0ABP8K5F6</accession>
<reference evidence="3" key="1">
    <citation type="journal article" date="2019" name="Int. J. Syst. Evol. Microbiol.">
        <title>The Global Catalogue of Microorganisms (GCM) 10K type strain sequencing project: providing services to taxonomists for standard genome sequencing and annotation.</title>
        <authorList>
            <consortium name="The Broad Institute Genomics Platform"/>
            <consortium name="The Broad Institute Genome Sequencing Center for Infectious Disease"/>
            <person name="Wu L."/>
            <person name="Ma J."/>
        </authorList>
    </citation>
    <scope>NUCLEOTIDE SEQUENCE [LARGE SCALE GENOMIC DNA]</scope>
    <source>
        <strain evidence="3">JCM 17809</strain>
    </source>
</reference>
<evidence type="ECO:0000256" key="1">
    <source>
        <dbReference type="SAM" id="MobiDB-lite"/>
    </source>
</evidence>
<sequence length="483" mass="51306">MAYDRAHTVIRLTGAGDAARGPATRPGGRRRGPGPATRPGGAAYSAGVAPMTLSRRRVVLGGAGVLAYGATAHWSITQRIMRAEVPLYSETVVLAGGGSRLLVPVGQLDVVVPGTRVVAGRPQTGRLLEDEQEWLGTCAPWVRRGLDAPDGLLRSALLDLRALSVGLPVSVAGWSDRWRYAWPRDVSFVASALARAGHPEHAARQLAFLQGVQRPDGWFEARYDITSRRPPDDRVAQLDGSGWALWAASQLATHAPDRAVELLAPVRRLLVRSSRRLLASLDAQTALPPASSDYWELVERTLTLGTAAAVLAGLRSAAQALPFVGEMALADRTRAASDVLARQVRHHFGRHGYPRLLGGSAADAAVTFLVAPIGPTEPDVEVLSAIDRAQTSMLRPAGGLAPGASWKNDGVSWTPETALFAAAWAATGHRSRAQALLGWLGEHRTEAGSFPEKVLHDGRPAAVAPLAWTASLVVIAQHELTRG</sequence>
<dbReference type="EMBL" id="BAABGM010000004">
    <property type="protein sequence ID" value="GAA4400477.1"/>
    <property type="molecule type" value="Genomic_DNA"/>
</dbReference>
<feature type="compositionally biased region" description="Low complexity" evidence="1">
    <location>
        <begin position="33"/>
        <end position="43"/>
    </location>
</feature>
<dbReference type="SUPFAM" id="SSF48208">
    <property type="entry name" value="Six-hairpin glycosidases"/>
    <property type="match status" value="1"/>
</dbReference>
<dbReference type="PANTHER" id="PTHR31616">
    <property type="entry name" value="TREHALASE"/>
    <property type="match status" value="1"/>
</dbReference>
<dbReference type="InterPro" id="IPR012341">
    <property type="entry name" value="6hp_glycosidase-like_sf"/>
</dbReference>
<feature type="compositionally biased region" description="Low complexity" evidence="1">
    <location>
        <begin position="14"/>
        <end position="26"/>
    </location>
</feature>
<evidence type="ECO:0000313" key="3">
    <source>
        <dbReference type="Proteomes" id="UP001500945"/>
    </source>
</evidence>